<comment type="caution">
    <text evidence="3">The sequence shown here is derived from an EMBL/GenBank/DDBJ whole genome shotgun (WGS) entry which is preliminary data.</text>
</comment>
<keyword evidence="1" id="KW-0694">RNA-binding</keyword>
<dbReference type="PROSITE" id="PS50889">
    <property type="entry name" value="S4"/>
    <property type="match status" value="1"/>
</dbReference>
<dbReference type="SUPFAM" id="SSF55174">
    <property type="entry name" value="Alpha-L RNA-binding motif"/>
    <property type="match status" value="1"/>
</dbReference>
<feature type="domain" description="RNA-binding S4" evidence="2">
    <location>
        <begin position="9"/>
        <end position="76"/>
    </location>
</feature>
<name>A0ABQ1GWJ3_9SPHN</name>
<dbReference type="InterPro" id="IPR036986">
    <property type="entry name" value="S4_RNA-bd_sf"/>
</dbReference>
<keyword evidence="4" id="KW-1185">Reference proteome</keyword>
<dbReference type="Proteomes" id="UP000618591">
    <property type="component" value="Unassembled WGS sequence"/>
</dbReference>
<protein>
    <submittedName>
        <fullName evidence="3">RNA-binding protein S4</fullName>
    </submittedName>
</protein>
<dbReference type="CDD" id="cd00165">
    <property type="entry name" value="S4"/>
    <property type="match status" value="1"/>
</dbReference>
<dbReference type="SMART" id="SM00363">
    <property type="entry name" value="S4"/>
    <property type="match status" value="1"/>
</dbReference>
<evidence type="ECO:0000313" key="3">
    <source>
        <dbReference type="EMBL" id="GGA51359.1"/>
    </source>
</evidence>
<gene>
    <name evidence="3" type="ORF">GCM10011395_22160</name>
</gene>
<organism evidence="3 4">
    <name type="scientific">Sphingomonas psychrolutea</name>
    <dbReference type="NCBI Taxonomy" id="1259676"/>
    <lineage>
        <taxon>Bacteria</taxon>
        <taxon>Pseudomonadati</taxon>
        <taxon>Pseudomonadota</taxon>
        <taxon>Alphaproteobacteria</taxon>
        <taxon>Sphingomonadales</taxon>
        <taxon>Sphingomonadaceae</taxon>
        <taxon>Sphingomonas</taxon>
    </lineage>
</organism>
<reference evidence="4" key="1">
    <citation type="journal article" date="2019" name="Int. J. Syst. Evol. Microbiol.">
        <title>The Global Catalogue of Microorganisms (GCM) 10K type strain sequencing project: providing services to taxonomists for standard genome sequencing and annotation.</title>
        <authorList>
            <consortium name="The Broad Institute Genomics Platform"/>
            <consortium name="The Broad Institute Genome Sequencing Center for Infectious Disease"/>
            <person name="Wu L."/>
            <person name="Ma J."/>
        </authorList>
    </citation>
    <scope>NUCLEOTIDE SEQUENCE [LARGE SCALE GENOMIC DNA]</scope>
    <source>
        <strain evidence="4">CGMCC 1.10106</strain>
    </source>
</reference>
<evidence type="ECO:0000259" key="2">
    <source>
        <dbReference type="SMART" id="SM00363"/>
    </source>
</evidence>
<evidence type="ECO:0000256" key="1">
    <source>
        <dbReference type="PROSITE-ProRule" id="PRU00182"/>
    </source>
</evidence>
<dbReference type="RefSeq" id="WP_188447416.1">
    <property type="nucleotide sequence ID" value="NZ_BMDW01000012.1"/>
</dbReference>
<sequence length="108" mass="11433">MASSAGDTIRLDRFLCFARIVKTRGQAQAMAESGHVRIDGRAVDKAATPVRVGCVIAFATPGGQVRALRIVALPVRRGPSEEAQRCYDDLIENARGPRAGVDAASARA</sequence>
<dbReference type="Gene3D" id="3.10.290.10">
    <property type="entry name" value="RNA-binding S4 domain"/>
    <property type="match status" value="1"/>
</dbReference>
<evidence type="ECO:0000313" key="4">
    <source>
        <dbReference type="Proteomes" id="UP000618591"/>
    </source>
</evidence>
<dbReference type="Pfam" id="PF01479">
    <property type="entry name" value="S4"/>
    <property type="match status" value="1"/>
</dbReference>
<accession>A0ABQ1GWJ3</accession>
<dbReference type="EMBL" id="BMDW01000012">
    <property type="protein sequence ID" value="GGA51359.1"/>
    <property type="molecule type" value="Genomic_DNA"/>
</dbReference>
<proteinExistence type="predicted"/>
<dbReference type="InterPro" id="IPR002942">
    <property type="entry name" value="S4_RNA-bd"/>
</dbReference>